<evidence type="ECO:0000313" key="2">
    <source>
        <dbReference type="Proteomes" id="UP000549911"/>
    </source>
</evidence>
<reference evidence="1 2" key="2">
    <citation type="submission" date="2020-08" db="EMBL/GenBank/DDBJ databases">
        <title>The Agave Microbiome: Exploring the role of microbial communities in plant adaptations to desert environments.</title>
        <authorList>
            <person name="Partida-Martinez L.P."/>
        </authorList>
    </citation>
    <scope>NUCLEOTIDE SEQUENCE [LARGE SCALE GENOMIC DNA]</scope>
    <source>
        <strain evidence="1 2">AT2.17</strain>
    </source>
</reference>
<gene>
    <name evidence="1" type="ORF">F4692_001120</name>
</gene>
<sequence>MAKKVDADYLVVGAGAMGLAFTDALVDHADARVLVVDRRDGVGGHWRGAYSFVRLHQPSPFYGVASTPMSDAVQGDGPEAGLCNRASRAEVLAYYDDVRARLEGTGRVQVMTSTAYADRAVTGPDGRRLELPAHCRVVDARYLSPAIPAEVPPPFAVGDDVRVVPVNDVVGLDPDGPFVVVGSGKTATDAIVRLLTTGTAPDRVCWVRPREPWMFNRAVVQPDPALFLGASADLWENAVAADSVDDLLLRVEEAGVLLRFDRSVVPTMARVPILGEWELDLLRTVEHVVRRGHLRAVERGRLRFADGTDVRVADDAVVVHCAAHGLRTPPMVPQWGADQITLQTVRTGFPCFGAALTGYVEATRTDDAEKNRLCPPNHYGDTPADWVEMNVIGTRNAAAFSAEPDVKAWADGVALNPARIPPGAGSPALDRVLERIAEHAGPGTARAAELVRLARG</sequence>
<dbReference type="InterPro" id="IPR036188">
    <property type="entry name" value="FAD/NAD-bd_sf"/>
</dbReference>
<reference evidence="1 2" key="1">
    <citation type="submission" date="2020-07" db="EMBL/GenBank/DDBJ databases">
        <authorList>
            <person name="Partida-Martinez L."/>
            <person name="Huntemann M."/>
            <person name="Clum A."/>
            <person name="Wang J."/>
            <person name="Palaniappan K."/>
            <person name="Ritter S."/>
            <person name="Chen I.-M."/>
            <person name="Stamatis D."/>
            <person name="Reddy T."/>
            <person name="O'Malley R."/>
            <person name="Daum C."/>
            <person name="Shapiro N."/>
            <person name="Ivanova N."/>
            <person name="Kyrpides N."/>
            <person name="Woyke T."/>
        </authorList>
    </citation>
    <scope>NUCLEOTIDE SEQUENCE [LARGE SCALE GENOMIC DNA]</scope>
    <source>
        <strain evidence="1 2">AT2.17</strain>
    </source>
</reference>
<dbReference type="AlphaFoldDB" id="A0A7Y9H1N9"/>
<dbReference type="Proteomes" id="UP000549911">
    <property type="component" value="Unassembled WGS sequence"/>
</dbReference>
<name>A0A7Y9H1N9_9ACTN</name>
<keyword evidence="2" id="KW-1185">Reference proteome</keyword>
<accession>A0A7Y9H1N9</accession>
<evidence type="ECO:0008006" key="3">
    <source>
        <dbReference type="Google" id="ProtNLM"/>
    </source>
</evidence>
<comment type="caution">
    <text evidence="1">The sequence shown here is derived from an EMBL/GenBank/DDBJ whole genome shotgun (WGS) entry which is preliminary data.</text>
</comment>
<dbReference type="Gene3D" id="3.50.50.60">
    <property type="entry name" value="FAD/NAD(P)-binding domain"/>
    <property type="match status" value="1"/>
</dbReference>
<evidence type="ECO:0000313" key="1">
    <source>
        <dbReference type="EMBL" id="NYE36016.1"/>
    </source>
</evidence>
<proteinExistence type="predicted"/>
<dbReference type="EMBL" id="JACCBW010000001">
    <property type="protein sequence ID" value="NYE36016.1"/>
    <property type="molecule type" value="Genomic_DNA"/>
</dbReference>
<dbReference type="SUPFAM" id="SSF51905">
    <property type="entry name" value="FAD/NAD(P)-binding domain"/>
    <property type="match status" value="1"/>
</dbReference>
<protein>
    <recommendedName>
        <fullName evidence="3">Pyridine nucleotide-disulfide oxidoreductase</fullName>
    </recommendedName>
</protein>
<organism evidence="1 2">
    <name type="scientific">Nocardioides cavernae</name>
    <dbReference type="NCBI Taxonomy" id="1921566"/>
    <lineage>
        <taxon>Bacteria</taxon>
        <taxon>Bacillati</taxon>
        <taxon>Actinomycetota</taxon>
        <taxon>Actinomycetes</taxon>
        <taxon>Propionibacteriales</taxon>
        <taxon>Nocardioidaceae</taxon>
        <taxon>Nocardioides</taxon>
    </lineage>
</organism>
<dbReference type="RefSeq" id="WP_179618605.1">
    <property type="nucleotide sequence ID" value="NZ_JACCBW010000001.1"/>
</dbReference>
<dbReference type="Pfam" id="PF13450">
    <property type="entry name" value="NAD_binding_8"/>
    <property type="match status" value="1"/>
</dbReference>